<sequence>MSLLNRKPSREKHK</sequence>
<dbReference type="Proteomes" id="UP000187455">
    <property type="component" value="Unassembled WGS sequence"/>
</dbReference>
<dbReference type="EMBL" id="LSSL01001605">
    <property type="protein sequence ID" value="OLY82369.1"/>
    <property type="molecule type" value="Genomic_DNA"/>
</dbReference>
<organism evidence="1 2">
    <name type="scientific">Smittium mucronatum</name>
    <dbReference type="NCBI Taxonomy" id="133383"/>
    <lineage>
        <taxon>Eukaryota</taxon>
        <taxon>Fungi</taxon>
        <taxon>Fungi incertae sedis</taxon>
        <taxon>Zoopagomycota</taxon>
        <taxon>Kickxellomycotina</taxon>
        <taxon>Harpellomycetes</taxon>
        <taxon>Harpellales</taxon>
        <taxon>Legeriomycetaceae</taxon>
        <taxon>Smittium</taxon>
    </lineage>
</organism>
<name>A0A1R0GZR2_9FUNG</name>
<evidence type="ECO:0000313" key="2">
    <source>
        <dbReference type="Proteomes" id="UP000187455"/>
    </source>
</evidence>
<accession>A0A1R0GZR2</accession>
<comment type="caution">
    <text evidence="1">The sequence shown here is derived from an EMBL/GenBank/DDBJ whole genome shotgun (WGS) entry which is preliminary data.</text>
</comment>
<proteinExistence type="predicted"/>
<keyword evidence="2" id="KW-1185">Reference proteome</keyword>
<feature type="non-terminal residue" evidence="1">
    <location>
        <position position="14"/>
    </location>
</feature>
<gene>
    <name evidence="1" type="ORF">AYI68_g3512</name>
</gene>
<protein>
    <submittedName>
        <fullName evidence="1">Uncharacterized protein</fullName>
    </submittedName>
</protein>
<evidence type="ECO:0000313" key="1">
    <source>
        <dbReference type="EMBL" id="OLY82369.1"/>
    </source>
</evidence>
<reference evidence="1 2" key="1">
    <citation type="journal article" date="2016" name="Mol. Biol. Evol.">
        <title>Genome-Wide Survey of Gut Fungi (Harpellales) Reveals the First Horizontally Transferred Ubiquitin Gene from a Mosquito Host.</title>
        <authorList>
            <person name="Wang Y."/>
            <person name="White M.M."/>
            <person name="Kvist S."/>
            <person name="Moncalvo J.M."/>
        </authorList>
    </citation>
    <scope>NUCLEOTIDE SEQUENCE [LARGE SCALE GENOMIC DNA]</scope>
    <source>
        <strain evidence="1 2">ALG-7-W6</strain>
    </source>
</reference>